<dbReference type="AlphaFoldDB" id="A0A426ZI79"/>
<accession>A0A426ZI79</accession>
<dbReference type="EMBL" id="AMZH03006506">
    <property type="protein sequence ID" value="RRT63651.1"/>
    <property type="molecule type" value="Genomic_DNA"/>
</dbReference>
<protein>
    <submittedName>
        <fullName evidence="2">Uncharacterized protein</fullName>
    </submittedName>
</protein>
<feature type="region of interest" description="Disordered" evidence="1">
    <location>
        <begin position="82"/>
        <end position="119"/>
    </location>
</feature>
<evidence type="ECO:0000313" key="3">
    <source>
        <dbReference type="Proteomes" id="UP000287651"/>
    </source>
</evidence>
<gene>
    <name evidence="2" type="ORF">B296_00016184</name>
</gene>
<name>A0A426ZI79_ENSVE</name>
<feature type="compositionally biased region" description="Gly residues" evidence="1">
    <location>
        <begin position="82"/>
        <end position="91"/>
    </location>
</feature>
<sequence>MVPQRRVFHVCASKLISDESLDHQHMGAVYHRGRSQIVSTNESHRGGLHYIKENRIGASLATRWRRPCMSVVVCLSIDQGELLGGHSGVEAGGRKGRGSDNESSGAQLPQSKAWVRKEVDSEELDSVVEADLPIAKEGMQMQSNR</sequence>
<organism evidence="2 3">
    <name type="scientific">Ensete ventricosum</name>
    <name type="common">Abyssinian banana</name>
    <name type="synonym">Musa ensete</name>
    <dbReference type="NCBI Taxonomy" id="4639"/>
    <lineage>
        <taxon>Eukaryota</taxon>
        <taxon>Viridiplantae</taxon>
        <taxon>Streptophyta</taxon>
        <taxon>Embryophyta</taxon>
        <taxon>Tracheophyta</taxon>
        <taxon>Spermatophyta</taxon>
        <taxon>Magnoliopsida</taxon>
        <taxon>Liliopsida</taxon>
        <taxon>Zingiberales</taxon>
        <taxon>Musaceae</taxon>
        <taxon>Ensete</taxon>
    </lineage>
</organism>
<proteinExistence type="predicted"/>
<feature type="compositionally biased region" description="Polar residues" evidence="1">
    <location>
        <begin position="101"/>
        <end position="110"/>
    </location>
</feature>
<evidence type="ECO:0000256" key="1">
    <source>
        <dbReference type="SAM" id="MobiDB-lite"/>
    </source>
</evidence>
<reference evidence="2 3" key="1">
    <citation type="journal article" date="2014" name="Agronomy (Basel)">
        <title>A Draft Genome Sequence for Ensete ventricosum, the Drought-Tolerant Tree Against Hunger.</title>
        <authorList>
            <person name="Harrison J."/>
            <person name="Moore K.A."/>
            <person name="Paszkiewicz K."/>
            <person name="Jones T."/>
            <person name="Grant M."/>
            <person name="Ambacheew D."/>
            <person name="Muzemil S."/>
            <person name="Studholme D.J."/>
        </authorList>
    </citation>
    <scope>NUCLEOTIDE SEQUENCE [LARGE SCALE GENOMIC DNA]</scope>
</reference>
<comment type="caution">
    <text evidence="2">The sequence shown here is derived from an EMBL/GenBank/DDBJ whole genome shotgun (WGS) entry which is preliminary data.</text>
</comment>
<evidence type="ECO:0000313" key="2">
    <source>
        <dbReference type="EMBL" id="RRT63651.1"/>
    </source>
</evidence>
<dbReference type="Proteomes" id="UP000287651">
    <property type="component" value="Unassembled WGS sequence"/>
</dbReference>